<gene>
    <name evidence="1" type="ORF">BJ122_101280</name>
</gene>
<keyword evidence="2" id="KW-1185">Reference proteome</keyword>
<dbReference type="Proteomes" id="UP000248148">
    <property type="component" value="Unassembled WGS sequence"/>
</dbReference>
<dbReference type="OrthoDB" id="8141449at2"/>
<accession>A0A318TNR4</accession>
<dbReference type="EMBL" id="QJTI01000001">
    <property type="protein sequence ID" value="PYF05537.1"/>
    <property type="molecule type" value="Genomic_DNA"/>
</dbReference>
<protein>
    <submittedName>
        <fullName evidence="1">Uncharacterized protein</fullName>
    </submittedName>
</protein>
<dbReference type="AlphaFoldDB" id="A0A318TNR4"/>
<organism evidence="1 2">
    <name type="scientific">Rhodopseudomonas faecalis</name>
    <dbReference type="NCBI Taxonomy" id="99655"/>
    <lineage>
        <taxon>Bacteria</taxon>
        <taxon>Pseudomonadati</taxon>
        <taxon>Pseudomonadota</taxon>
        <taxon>Alphaproteobacteria</taxon>
        <taxon>Hyphomicrobiales</taxon>
        <taxon>Nitrobacteraceae</taxon>
        <taxon>Rhodopseudomonas</taxon>
    </lineage>
</organism>
<proteinExistence type="predicted"/>
<reference evidence="1 2" key="1">
    <citation type="submission" date="2018-06" db="EMBL/GenBank/DDBJ databases">
        <title>Genomic Encyclopedia of Archaeal and Bacterial Type Strains, Phase II (KMG-II): from individual species to whole genera.</title>
        <authorList>
            <person name="Goeker M."/>
        </authorList>
    </citation>
    <scope>NUCLEOTIDE SEQUENCE [LARGE SCALE GENOMIC DNA]</scope>
    <source>
        <strain evidence="1 2">JCM 11668</strain>
    </source>
</reference>
<sequence>MSISARKIVLIAALVIMMTALLWAGSGDRAARLQAEPAPAPATIASAVNAPALQPEPVEPQAAMAAVPLSQVRLVRQSLKRSGLGARVFATVTVRNRHQYAIKDVEILCAFRGRDGYVTTRRRVLPEVIEARSRETFANVLVGHINVVTTRGRCKLVGASRA</sequence>
<evidence type="ECO:0000313" key="1">
    <source>
        <dbReference type="EMBL" id="PYF05537.1"/>
    </source>
</evidence>
<evidence type="ECO:0000313" key="2">
    <source>
        <dbReference type="Proteomes" id="UP000248148"/>
    </source>
</evidence>
<dbReference type="RefSeq" id="WP_110779374.1">
    <property type="nucleotide sequence ID" value="NZ_QJTI01000001.1"/>
</dbReference>
<name>A0A318TNR4_9BRAD</name>
<comment type="caution">
    <text evidence="1">The sequence shown here is derived from an EMBL/GenBank/DDBJ whole genome shotgun (WGS) entry which is preliminary data.</text>
</comment>